<dbReference type="PROSITE" id="PS51257">
    <property type="entry name" value="PROKAR_LIPOPROTEIN"/>
    <property type="match status" value="1"/>
</dbReference>
<dbReference type="Gene3D" id="3.40.390.10">
    <property type="entry name" value="Collagenase (Catalytic Domain)"/>
    <property type="match status" value="1"/>
</dbReference>
<keyword evidence="6 7" id="KW-0482">Metalloprotease</keyword>
<keyword evidence="8" id="KW-0732">Signal</keyword>
<dbReference type="AlphaFoldDB" id="A0A0S2I3X6"/>
<dbReference type="GO" id="GO:0004180">
    <property type="term" value="F:carboxypeptidase activity"/>
    <property type="evidence" value="ECO:0007669"/>
    <property type="project" value="UniProtKB-KW"/>
</dbReference>
<dbReference type="InterPro" id="IPR045090">
    <property type="entry name" value="Pept_M3A_M3B"/>
</dbReference>
<keyword evidence="5 7" id="KW-0862">Zinc</keyword>
<evidence type="ECO:0000256" key="3">
    <source>
        <dbReference type="ARBA" id="ARBA00022723"/>
    </source>
</evidence>
<dbReference type="GO" id="GO:0046872">
    <property type="term" value="F:metal ion binding"/>
    <property type="evidence" value="ECO:0007669"/>
    <property type="project" value="UniProtKB-UniRule"/>
</dbReference>
<protein>
    <submittedName>
        <fullName evidence="10">Peptidyl-dipeptidase dcp</fullName>
        <ecNumber evidence="10">3.4.15.5</ecNumber>
    </submittedName>
</protein>
<dbReference type="PATRIC" id="fig|1307839.3.peg.3478"/>
<dbReference type="GO" id="GO:0005829">
    <property type="term" value="C:cytosol"/>
    <property type="evidence" value="ECO:0007669"/>
    <property type="project" value="UniProtKB-ARBA"/>
</dbReference>
<gene>
    <name evidence="10" type="primary">dcp_1</name>
    <name evidence="10" type="ORF">L21SP5_03309</name>
</gene>
<comment type="cofactor">
    <cofactor evidence="7">
        <name>Zn(2+)</name>
        <dbReference type="ChEBI" id="CHEBI:29105"/>
    </cofactor>
    <text evidence="7">Binds 1 zinc ion.</text>
</comment>
<dbReference type="GO" id="GO:0008241">
    <property type="term" value="F:peptidyl-dipeptidase activity"/>
    <property type="evidence" value="ECO:0007669"/>
    <property type="project" value="UniProtKB-EC"/>
</dbReference>
<feature type="signal peptide" evidence="8">
    <location>
        <begin position="1"/>
        <end position="17"/>
    </location>
</feature>
<dbReference type="PANTHER" id="PTHR43660:SF1">
    <property type="entry name" value="DIPEPTIDYL CARBOXYPEPTIDASE"/>
    <property type="match status" value="1"/>
</dbReference>
<dbReference type="EMBL" id="CP013118">
    <property type="protein sequence ID" value="ALO16922.1"/>
    <property type="molecule type" value="Genomic_DNA"/>
</dbReference>
<feature type="chain" id="PRO_5006599608" evidence="8">
    <location>
        <begin position="18"/>
        <end position="706"/>
    </location>
</feature>
<dbReference type="CDD" id="cd06456">
    <property type="entry name" value="M3A_DCP"/>
    <property type="match status" value="1"/>
</dbReference>
<sequence length="706" mass="81122">MKKIILAVLASGLLVGACSNGSKDKGTDNSENPFFSKFDTPYQVPPFDKIKTAHYMPAFKKGMEEHKKEIQAIINNEKPATFENTIEALDNSGMMLRRVSSVFSNLKSSTTNDELQEIANNVSPLKSKHYDDINLNAELFERIKTVYDKKDELDLSTAQLKLLEDTYKKFVRNGANLPADKQERLRTINKELSQLSLKFDENLLAETNNYKLFIDNEADLAGLPESVRTGAAEAAKAAGKDGQWLFTLHKPSLIPFLQFSEKRDLREKLYTAYITRCDHNDEYDNKEILKKMVKLRVEKGQLMGFDTYAHYILDDRMAKTPERVFELLNQLMDAGNEVAKKERAEMQQMINDEGNDFKLKPWDWWYYAEKLRVKKYNFNEESTRPYFKLETVRDGMFEVANKLWGLKFKKRDDLPVYHKDAMAFQVMEENGDHIGILYMDFFPRASKSSGAWMNSFMKQHTKDDQRVAPVISVVTNFSKPTGDKPSLLTFDEVSTLFHEFGHALHGLLSDTKYYTQSGTSVPRDFVELPSQIMENWAAQPEVIKMLGKHYKTGETIPDELIKKMKAASLHNQGFGLTEFIGAGLLDMHWHMQTDKDIKEVKAFENEVREKIGLIPEIEFRYRSPYFSHIFAGGYAVGYYGYAWAEILDADAFQAFKENGLFDEKTAKKFRDHVLSVGGSDEAMKNYVKFRGKEPTIDALLERRGLN</sequence>
<keyword evidence="2 7" id="KW-0645">Protease</keyword>
<evidence type="ECO:0000313" key="11">
    <source>
        <dbReference type="Proteomes" id="UP000064893"/>
    </source>
</evidence>
<dbReference type="GO" id="GO:0004222">
    <property type="term" value="F:metalloendopeptidase activity"/>
    <property type="evidence" value="ECO:0007669"/>
    <property type="project" value="InterPro"/>
</dbReference>
<dbReference type="FunFam" id="3.40.390.10:FF:000009">
    <property type="entry name" value="Oligopeptidase A"/>
    <property type="match status" value="1"/>
</dbReference>
<comment type="similarity">
    <text evidence="1 7">Belongs to the peptidase M3 family.</text>
</comment>
<dbReference type="KEGG" id="blq:L21SP5_03309"/>
<evidence type="ECO:0000259" key="9">
    <source>
        <dbReference type="Pfam" id="PF01432"/>
    </source>
</evidence>
<evidence type="ECO:0000256" key="6">
    <source>
        <dbReference type="ARBA" id="ARBA00023049"/>
    </source>
</evidence>
<dbReference type="RefSeq" id="WP_057954265.1">
    <property type="nucleotide sequence ID" value="NZ_CP013118.1"/>
</dbReference>
<keyword evidence="4 7" id="KW-0378">Hydrolase</keyword>
<organism evidence="10 11">
    <name type="scientific">Salinivirga cyanobacteriivorans</name>
    <dbReference type="NCBI Taxonomy" id="1307839"/>
    <lineage>
        <taxon>Bacteria</taxon>
        <taxon>Pseudomonadati</taxon>
        <taxon>Bacteroidota</taxon>
        <taxon>Bacteroidia</taxon>
        <taxon>Bacteroidales</taxon>
        <taxon>Salinivirgaceae</taxon>
        <taxon>Salinivirga</taxon>
    </lineage>
</organism>
<reference evidence="10 11" key="1">
    <citation type="submission" date="2015-11" db="EMBL/GenBank/DDBJ databases">
        <title>Description and complete genome sequence of a novel strain predominating in hypersaline microbial mats and representing a new family of the Bacteriodetes phylum.</title>
        <authorList>
            <person name="Spring S."/>
            <person name="Bunk B."/>
            <person name="Sproer C."/>
            <person name="Klenk H.-P."/>
        </authorList>
    </citation>
    <scope>NUCLEOTIDE SEQUENCE [LARGE SCALE GENOMIC DNA]</scope>
    <source>
        <strain evidence="10 11">L21-Spi-D4</strain>
    </source>
</reference>
<feature type="domain" description="Peptidase M3A/M3B catalytic" evidence="9">
    <location>
        <begin position="257"/>
        <end position="704"/>
    </location>
</feature>
<evidence type="ECO:0000256" key="1">
    <source>
        <dbReference type="ARBA" id="ARBA00006040"/>
    </source>
</evidence>
<evidence type="ECO:0000313" key="10">
    <source>
        <dbReference type="EMBL" id="ALO16922.1"/>
    </source>
</evidence>
<dbReference type="STRING" id="1307839.L21SP5_03309"/>
<dbReference type="SUPFAM" id="SSF55486">
    <property type="entry name" value="Metalloproteases ('zincins'), catalytic domain"/>
    <property type="match status" value="1"/>
</dbReference>
<keyword evidence="11" id="KW-1185">Reference proteome</keyword>
<dbReference type="Proteomes" id="UP000064893">
    <property type="component" value="Chromosome"/>
</dbReference>
<dbReference type="Pfam" id="PF01432">
    <property type="entry name" value="Peptidase_M3"/>
    <property type="match status" value="1"/>
</dbReference>
<evidence type="ECO:0000256" key="2">
    <source>
        <dbReference type="ARBA" id="ARBA00022670"/>
    </source>
</evidence>
<dbReference type="InterPro" id="IPR034005">
    <property type="entry name" value="M3A_DCP"/>
</dbReference>
<evidence type="ECO:0000256" key="7">
    <source>
        <dbReference type="RuleBase" id="RU003435"/>
    </source>
</evidence>
<dbReference type="InterPro" id="IPR024077">
    <property type="entry name" value="Neurolysin/TOP_dom2"/>
</dbReference>
<dbReference type="InterPro" id="IPR024079">
    <property type="entry name" value="MetalloPept_cat_dom_sf"/>
</dbReference>
<dbReference type="Gene3D" id="1.10.1370.40">
    <property type="match status" value="1"/>
</dbReference>
<dbReference type="Gene3D" id="1.10.1370.10">
    <property type="entry name" value="Neurolysin, domain 3"/>
    <property type="match status" value="1"/>
</dbReference>
<keyword evidence="3 7" id="KW-0479">Metal-binding</keyword>
<evidence type="ECO:0000256" key="8">
    <source>
        <dbReference type="SAM" id="SignalP"/>
    </source>
</evidence>
<dbReference type="InterPro" id="IPR001567">
    <property type="entry name" value="Pept_M3A_M3B_dom"/>
</dbReference>
<evidence type="ECO:0000256" key="4">
    <source>
        <dbReference type="ARBA" id="ARBA00022801"/>
    </source>
</evidence>
<dbReference type="EC" id="3.4.15.5" evidence="10"/>
<evidence type="ECO:0000256" key="5">
    <source>
        <dbReference type="ARBA" id="ARBA00022833"/>
    </source>
</evidence>
<accession>A0A0S2I3X6</accession>
<keyword evidence="10" id="KW-0121">Carboxypeptidase</keyword>
<proteinExistence type="inferred from homology"/>
<dbReference type="GO" id="GO:0006508">
    <property type="term" value="P:proteolysis"/>
    <property type="evidence" value="ECO:0007669"/>
    <property type="project" value="UniProtKB-KW"/>
</dbReference>
<name>A0A0S2I3X6_9BACT</name>
<dbReference type="OrthoDB" id="9773538at2"/>
<dbReference type="PANTHER" id="PTHR43660">
    <property type="entry name" value="DIPEPTIDYL CARBOXYPEPTIDASE"/>
    <property type="match status" value="1"/>
</dbReference>